<sequence>MANAPTWSVVSPRPRGIFPSARTGPHPAEVYVVLSKWGEERARSRVGRGLASCRRLGTLRPTSSRVKGEDGKEVGEGEEEGVAATAARFGTGERGPGRGEAAPPRRGEAVPWGRGSAGRESTLGKGPPEREEALGEIGEICIDDDDDYLGINLFTVIWRDLAAEGVGIDLAAGIGGGEEQLGAEGIGSDLATEGLLAGGSVEGAQRQGA</sequence>
<dbReference type="AlphaFoldDB" id="A0A0E0EPD2"/>
<feature type="compositionally biased region" description="Basic and acidic residues" evidence="1">
    <location>
        <begin position="66"/>
        <end position="75"/>
    </location>
</feature>
<dbReference type="Proteomes" id="UP000008021">
    <property type="component" value="Chromosome 9"/>
</dbReference>
<evidence type="ECO:0000313" key="3">
    <source>
        <dbReference type="Proteomes" id="UP000008021"/>
    </source>
</evidence>
<evidence type="ECO:0000313" key="2">
    <source>
        <dbReference type="EnsemblPlants" id="OMERI09G00340.1"/>
    </source>
</evidence>
<keyword evidence="3" id="KW-1185">Reference proteome</keyword>
<evidence type="ECO:0008006" key="4">
    <source>
        <dbReference type="Google" id="ProtNLM"/>
    </source>
</evidence>
<reference evidence="2" key="2">
    <citation type="submission" date="2018-05" db="EMBL/GenBank/DDBJ databases">
        <title>OmerRS3 (Oryza meridionalis Reference Sequence Version 3).</title>
        <authorList>
            <person name="Zhang J."/>
            <person name="Kudrna D."/>
            <person name="Lee S."/>
            <person name="Talag J."/>
            <person name="Welchert J."/>
            <person name="Wing R.A."/>
        </authorList>
    </citation>
    <scope>NUCLEOTIDE SEQUENCE [LARGE SCALE GENOMIC DNA]</scope>
    <source>
        <strain evidence="2">cv. OR44</strain>
    </source>
</reference>
<dbReference type="HOGENOM" id="CLU_1317274_0_0_1"/>
<feature type="region of interest" description="Disordered" evidence="1">
    <location>
        <begin position="61"/>
        <end position="130"/>
    </location>
</feature>
<name>A0A0E0EPD2_9ORYZ</name>
<proteinExistence type="predicted"/>
<dbReference type="Gramene" id="OMERI09G00340.1">
    <property type="protein sequence ID" value="OMERI09G00340.1"/>
    <property type="gene ID" value="OMERI09G00340"/>
</dbReference>
<evidence type="ECO:0000256" key="1">
    <source>
        <dbReference type="SAM" id="MobiDB-lite"/>
    </source>
</evidence>
<accession>A0A0E0EPD2</accession>
<reference evidence="2" key="1">
    <citation type="submission" date="2015-04" db="UniProtKB">
        <authorList>
            <consortium name="EnsemblPlants"/>
        </authorList>
    </citation>
    <scope>IDENTIFICATION</scope>
</reference>
<organism evidence="2">
    <name type="scientific">Oryza meridionalis</name>
    <dbReference type="NCBI Taxonomy" id="40149"/>
    <lineage>
        <taxon>Eukaryota</taxon>
        <taxon>Viridiplantae</taxon>
        <taxon>Streptophyta</taxon>
        <taxon>Embryophyta</taxon>
        <taxon>Tracheophyta</taxon>
        <taxon>Spermatophyta</taxon>
        <taxon>Magnoliopsida</taxon>
        <taxon>Liliopsida</taxon>
        <taxon>Poales</taxon>
        <taxon>Poaceae</taxon>
        <taxon>BOP clade</taxon>
        <taxon>Oryzoideae</taxon>
        <taxon>Oryzeae</taxon>
        <taxon>Oryzinae</taxon>
        <taxon>Oryza</taxon>
    </lineage>
</organism>
<protein>
    <recommendedName>
        <fullName evidence="4">DUF834 domain-containing protein</fullName>
    </recommendedName>
</protein>
<dbReference type="EnsemblPlants" id="OMERI09G00340.1">
    <property type="protein sequence ID" value="OMERI09G00340.1"/>
    <property type="gene ID" value="OMERI09G00340"/>
</dbReference>